<reference evidence="4 5" key="1">
    <citation type="submission" date="2013-12" db="EMBL/GenBank/DDBJ databases">
        <title>Draft genome of the parsitic nematode Ancylostoma duodenale.</title>
        <authorList>
            <person name="Mitreva M."/>
        </authorList>
    </citation>
    <scope>NUCLEOTIDE SEQUENCE [LARGE SCALE GENOMIC DNA]</scope>
    <source>
        <strain evidence="4 5">Zhejiang</strain>
    </source>
</reference>
<keyword evidence="5" id="KW-1185">Reference proteome</keyword>
<sequence length="231" mass="26038">MKWSQTYTLGFRFQLQENIRVFKLLRYLYTAAIISTLIAAGLSFTAVQCPNESCAHMAFVIYEISVSMCGCTLLLVCFLSVQQWRSGVKQLVFSRRKTAVHNVVSMRASEDMTPVYFRELKNSWRWTIFLEGVISNHPRQPSQAGTGRADKEARKPGTAEDFPVLRLYGGDKGTLAKVLEEVLKVLAQSDKKSTIPDDLSQATRFACGRNAKRERETVYGLVDGACIHDKK</sequence>
<feature type="transmembrane region" description="Helical" evidence="3">
    <location>
        <begin position="59"/>
        <end position="81"/>
    </location>
</feature>
<evidence type="ECO:0000256" key="2">
    <source>
        <dbReference type="SAM" id="MobiDB-lite"/>
    </source>
</evidence>
<dbReference type="GO" id="GO:0016020">
    <property type="term" value="C:membrane"/>
    <property type="evidence" value="ECO:0007669"/>
    <property type="project" value="InterPro"/>
</dbReference>
<comment type="similarity">
    <text evidence="1">Belongs to the nematode receptor-like protein sre family.</text>
</comment>
<evidence type="ECO:0000313" key="4">
    <source>
        <dbReference type="EMBL" id="KIH67673.1"/>
    </source>
</evidence>
<feature type="region of interest" description="Disordered" evidence="2">
    <location>
        <begin position="137"/>
        <end position="156"/>
    </location>
</feature>
<name>A0A0C2DCS9_9BILA</name>
<dbReference type="PANTHER" id="PTHR23128:SF132">
    <property type="entry name" value="SERPENTINE RECEPTOR, CLASS E (EPSILON)-RELATED"/>
    <property type="match status" value="1"/>
</dbReference>
<dbReference type="InterPro" id="IPR004151">
    <property type="entry name" value="7TM_GPCR_serpentine_rcpt_Sre"/>
</dbReference>
<keyword evidence="3" id="KW-0472">Membrane</keyword>
<keyword evidence="3" id="KW-1133">Transmembrane helix</keyword>
<organism evidence="4 5">
    <name type="scientific">Ancylostoma duodenale</name>
    <dbReference type="NCBI Taxonomy" id="51022"/>
    <lineage>
        <taxon>Eukaryota</taxon>
        <taxon>Metazoa</taxon>
        <taxon>Ecdysozoa</taxon>
        <taxon>Nematoda</taxon>
        <taxon>Chromadorea</taxon>
        <taxon>Rhabditida</taxon>
        <taxon>Rhabditina</taxon>
        <taxon>Rhabditomorpha</taxon>
        <taxon>Strongyloidea</taxon>
        <taxon>Ancylostomatidae</taxon>
        <taxon>Ancylostomatinae</taxon>
        <taxon>Ancylostoma</taxon>
    </lineage>
</organism>
<dbReference type="GO" id="GO:0007606">
    <property type="term" value="P:sensory perception of chemical stimulus"/>
    <property type="evidence" value="ECO:0007669"/>
    <property type="project" value="InterPro"/>
</dbReference>
<evidence type="ECO:0000256" key="1">
    <source>
        <dbReference type="ARBA" id="ARBA00006803"/>
    </source>
</evidence>
<evidence type="ECO:0000313" key="5">
    <source>
        <dbReference type="Proteomes" id="UP000054047"/>
    </source>
</evidence>
<dbReference type="Proteomes" id="UP000054047">
    <property type="component" value="Unassembled WGS sequence"/>
</dbReference>
<proteinExistence type="inferred from homology"/>
<feature type="transmembrane region" description="Helical" evidence="3">
    <location>
        <begin position="27"/>
        <end position="47"/>
    </location>
</feature>
<dbReference type="AlphaFoldDB" id="A0A0C2DCS9"/>
<protein>
    <submittedName>
        <fullName evidence="4">Uncharacterized protein</fullName>
    </submittedName>
</protein>
<gene>
    <name evidence="4" type="ORF">ANCDUO_01995</name>
</gene>
<keyword evidence="3" id="KW-0812">Transmembrane</keyword>
<dbReference type="EMBL" id="KN726605">
    <property type="protein sequence ID" value="KIH67673.1"/>
    <property type="molecule type" value="Genomic_DNA"/>
</dbReference>
<dbReference type="Pfam" id="PF03125">
    <property type="entry name" value="Sre"/>
    <property type="match status" value="1"/>
</dbReference>
<evidence type="ECO:0000256" key="3">
    <source>
        <dbReference type="SAM" id="Phobius"/>
    </source>
</evidence>
<accession>A0A0C2DCS9</accession>
<dbReference type="PANTHER" id="PTHR23128">
    <property type="entry name" value="SERPENTINE RECEPTOR, CLASS E (EPSILON)-RELATED"/>
    <property type="match status" value="1"/>
</dbReference>